<dbReference type="SUPFAM" id="SSF117143">
    <property type="entry name" value="Flagellar hook protein flgE"/>
    <property type="match status" value="1"/>
</dbReference>
<keyword evidence="2" id="KW-0975">Bacterial flagellum</keyword>
<dbReference type="PANTHER" id="PTHR30435">
    <property type="entry name" value="FLAGELLAR PROTEIN"/>
    <property type="match status" value="1"/>
</dbReference>
<feature type="domain" description="Flagellar basal body rod protein N-terminal" evidence="3">
    <location>
        <begin position="5"/>
        <end position="35"/>
    </location>
</feature>
<dbReference type="InterPro" id="IPR001444">
    <property type="entry name" value="Flag_bb_rod_N"/>
</dbReference>
<feature type="domain" description="Flagellar basal-body/hook protein C-terminal" evidence="4">
    <location>
        <begin position="214"/>
        <end position="257"/>
    </location>
</feature>
<dbReference type="Proteomes" id="UP000242754">
    <property type="component" value="Unassembled WGS sequence"/>
</dbReference>
<dbReference type="InterPro" id="IPR010930">
    <property type="entry name" value="Flg_bb/hook_C_dom"/>
</dbReference>
<organism evidence="6 7">
    <name type="scientific">Trichococcus palustris</name>
    <dbReference type="NCBI Taxonomy" id="140314"/>
    <lineage>
        <taxon>Bacteria</taxon>
        <taxon>Bacillati</taxon>
        <taxon>Bacillota</taxon>
        <taxon>Bacilli</taxon>
        <taxon>Lactobacillales</taxon>
        <taxon>Carnobacteriaceae</taxon>
        <taxon>Trichococcus</taxon>
    </lineage>
</organism>
<gene>
    <name evidence="6" type="ORF">Tpal_2748</name>
</gene>
<dbReference type="GO" id="GO:0009425">
    <property type="term" value="C:bacterial-type flagellum basal body"/>
    <property type="evidence" value="ECO:0007669"/>
    <property type="project" value="UniProtKB-SubCell"/>
</dbReference>
<accession>A0A143Z0R2</accession>
<dbReference type="AlphaFoldDB" id="A0A143Z0R2"/>
<evidence type="ECO:0000259" key="3">
    <source>
        <dbReference type="Pfam" id="PF00460"/>
    </source>
</evidence>
<evidence type="ECO:0000256" key="2">
    <source>
        <dbReference type="RuleBase" id="RU362116"/>
    </source>
</evidence>
<comment type="similarity">
    <text evidence="1 2">Belongs to the flagella basal body rod proteins family.</text>
</comment>
<sequence>MSLSMNISKSGIKAFQRSMDALSNDIANTNTTGYKSKNVSFSDLLTNTKAANDKLLLADGLKEVSVSTGTKSAVTSTNVTQGSLVEDQEDFHLAITGDGFFRVTSAEGEQYYTRDGAFHVNADKTITNDSGDVLEINQNSLAMQNWSEGDITITEEGNVLVKNGEGSILAGTIPIFYPADTGALIPQGENKYSIAGGVAIYSSAEGTYPLGAIQQHFLESSNVNLVSSFTDMIVAQRAYSMNMKAAQSTDEMMGMINGFKR</sequence>
<keyword evidence="6" id="KW-0282">Flagellum</keyword>
<evidence type="ECO:0000313" key="7">
    <source>
        <dbReference type="Proteomes" id="UP000242754"/>
    </source>
</evidence>
<dbReference type="InterPro" id="IPR037925">
    <property type="entry name" value="FlgE/F/G-like"/>
</dbReference>
<protein>
    <submittedName>
        <fullName evidence="6">Flagella basal body rod protein</fullName>
    </submittedName>
</protein>
<feature type="domain" description="Flagellar hook protein FlgE/F/G-like D1" evidence="5">
    <location>
        <begin position="94"/>
        <end position="160"/>
    </location>
</feature>
<dbReference type="Pfam" id="PF22692">
    <property type="entry name" value="LlgE_F_G_D1"/>
    <property type="match status" value="1"/>
</dbReference>
<dbReference type="InterPro" id="IPR053967">
    <property type="entry name" value="LlgE_F_G-like_D1"/>
</dbReference>
<proteinExistence type="inferred from homology"/>
<dbReference type="RefSeq" id="WP_087034245.1">
    <property type="nucleotide sequence ID" value="NZ_FJNE01000013.1"/>
</dbReference>
<name>A0A143Z0R2_9LACT</name>
<evidence type="ECO:0000259" key="5">
    <source>
        <dbReference type="Pfam" id="PF22692"/>
    </source>
</evidence>
<reference evidence="6 7" key="1">
    <citation type="submission" date="2016-02" db="EMBL/GenBank/DDBJ databases">
        <authorList>
            <person name="Wen L."/>
            <person name="He K."/>
            <person name="Yang H."/>
        </authorList>
    </citation>
    <scope>NUCLEOTIDE SEQUENCE [LARGE SCALE GENOMIC DNA]</scope>
    <source>
        <strain evidence="6">Trichococcus palustris</strain>
    </source>
</reference>
<evidence type="ECO:0000259" key="4">
    <source>
        <dbReference type="Pfam" id="PF06429"/>
    </source>
</evidence>
<evidence type="ECO:0000313" key="6">
    <source>
        <dbReference type="EMBL" id="CZR02449.1"/>
    </source>
</evidence>
<keyword evidence="6" id="KW-0966">Cell projection</keyword>
<dbReference type="OrthoDB" id="9804559at2"/>
<dbReference type="GO" id="GO:0071978">
    <property type="term" value="P:bacterial-type flagellum-dependent swarming motility"/>
    <property type="evidence" value="ECO:0007669"/>
    <property type="project" value="TreeGrafter"/>
</dbReference>
<keyword evidence="6" id="KW-0969">Cilium</keyword>
<dbReference type="InterPro" id="IPR020013">
    <property type="entry name" value="Flagellar_FlgE/F/G"/>
</dbReference>
<keyword evidence="7" id="KW-1185">Reference proteome</keyword>
<dbReference type="STRING" id="140314.SAMN04488076_1234"/>
<dbReference type="Pfam" id="PF00460">
    <property type="entry name" value="Flg_bb_rod"/>
    <property type="match status" value="1"/>
</dbReference>
<dbReference type="NCBIfam" id="TIGR03506">
    <property type="entry name" value="FlgEFG_subfam"/>
    <property type="match status" value="1"/>
</dbReference>
<dbReference type="Pfam" id="PF06429">
    <property type="entry name" value="Flg_bbr_C"/>
    <property type="match status" value="1"/>
</dbReference>
<dbReference type="PANTHER" id="PTHR30435:SF19">
    <property type="entry name" value="FLAGELLAR BASAL-BODY ROD PROTEIN FLGG"/>
    <property type="match status" value="1"/>
</dbReference>
<evidence type="ECO:0000256" key="1">
    <source>
        <dbReference type="ARBA" id="ARBA00009677"/>
    </source>
</evidence>
<dbReference type="EMBL" id="FJNE01000013">
    <property type="protein sequence ID" value="CZR02449.1"/>
    <property type="molecule type" value="Genomic_DNA"/>
</dbReference>
<comment type="subcellular location">
    <subcellularLocation>
        <location evidence="2">Bacterial flagellum basal body</location>
    </subcellularLocation>
</comment>